<evidence type="ECO:0000313" key="2">
    <source>
        <dbReference type="EMBL" id="MFC7393135.1"/>
    </source>
</evidence>
<dbReference type="EMBL" id="JBHTCO010000010">
    <property type="protein sequence ID" value="MFC7393135.1"/>
    <property type="molecule type" value="Genomic_DNA"/>
</dbReference>
<organism evidence="2 3">
    <name type="scientific">Scopulibacillus cellulosilyticus</name>
    <dbReference type="NCBI Taxonomy" id="2665665"/>
    <lineage>
        <taxon>Bacteria</taxon>
        <taxon>Bacillati</taxon>
        <taxon>Bacillota</taxon>
        <taxon>Bacilli</taxon>
        <taxon>Bacillales</taxon>
        <taxon>Sporolactobacillaceae</taxon>
        <taxon>Scopulibacillus</taxon>
    </lineage>
</organism>
<evidence type="ECO:0008006" key="4">
    <source>
        <dbReference type="Google" id="ProtNLM"/>
    </source>
</evidence>
<proteinExistence type="predicted"/>
<sequence>MKLSKESHKHYLKLFDGNNIRRGVIAFLIVLNLSSIIGLYLHVNELYYYINFITMLLGDFFGLVFIVAPYKFEREFILFLGLYGFLVIINCFSTSQSLIIGELGFTNTLITYIDLVLLLIGGFVFYIFHIWALKNDYYVKTSDSINVTIIIIVVGISYLTSQVGITLFTNIDFETLSLIIGLQLLIIVGFIMTTFVHKYIYILKHGQELKKMYPYLGDSKKERFDNRRS</sequence>
<feature type="transmembrane region" description="Helical" evidence="1">
    <location>
        <begin position="77"/>
        <end position="100"/>
    </location>
</feature>
<evidence type="ECO:0000313" key="3">
    <source>
        <dbReference type="Proteomes" id="UP001596505"/>
    </source>
</evidence>
<comment type="caution">
    <text evidence="2">The sequence shown here is derived from an EMBL/GenBank/DDBJ whole genome shotgun (WGS) entry which is preliminary data.</text>
</comment>
<keyword evidence="1" id="KW-0812">Transmembrane</keyword>
<dbReference type="Proteomes" id="UP001596505">
    <property type="component" value="Unassembled WGS sequence"/>
</dbReference>
<feature type="transmembrane region" description="Helical" evidence="1">
    <location>
        <begin position="180"/>
        <end position="202"/>
    </location>
</feature>
<reference evidence="3" key="1">
    <citation type="journal article" date="2019" name="Int. J. Syst. Evol. Microbiol.">
        <title>The Global Catalogue of Microorganisms (GCM) 10K type strain sequencing project: providing services to taxonomists for standard genome sequencing and annotation.</title>
        <authorList>
            <consortium name="The Broad Institute Genomics Platform"/>
            <consortium name="The Broad Institute Genome Sequencing Center for Infectious Disease"/>
            <person name="Wu L."/>
            <person name="Ma J."/>
        </authorList>
    </citation>
    <scope>NUCLEOTIDE SEQUENCE [LARGE SCALE GENOMIC DNA]</scope>
    <source>
        <strain evidence="3">CGMCC 1.16305</strain>
    </source>
</reference>
<protein>
    <recommendedName>
        <fullName evidence="4">Membrane-anchored protein</fullName>
    </recommendedName>
</protein>
<gene>
    <name evidence="2" type="ORF">ACFQRG_09175</name>
</gene>
<name>A0ABW2PZG2_9BACL</name>
<feature type="transmembrane region" description="Helical" evidence="1">
    <location>
        <begin position="112"/>
        <end position="133"/>
    </location>
</feature>
<evidence type="ECO:0000256" key="1">
    <source>
        <dbReference type="SAM" id="Phobius"/>
    </source>
</evidence>
<feature type="transmembrane region" description="Helical" evidence="1">
    <location>
        <begin position="47"/>
        <end position="70"/>
    </location>
</feature>
<feature type="transmembrane region" description="Helical" evidence="1">
    <location>
        <begin position="145"/>
        <end position="168"/>
    </location>
</feature>
<accession>A0ABW2PZG2</accession>
<keyword evidence="1" id="KW-0472">Membrane</keyword>
<dbReference type="RefSeq" id="WP_380965585.1">
    <property type="nucleotide sequence ID" value="NZ_JBHTCO010000010.1"/>
</dbReference>
<feature type="transmembrane region" description="Helical" evidence="1">
    <location>
        <begin position="20"/>
        <end position="41"/>
    </location>
</feature>
<keyword evidence="1" id="KW-1133">Transmembrane helix</keyword>
<keyword evidence="3" id="KW-1185">Reference proteome</keyword>